<evidence type="ECO:0000313" key="2">
    <source>
        <dbReference type="EMBL" id="KRK85097.1"/>
    </source>
</evidence>
<reference evidence="2 3" key="1">
    <citation type="journal article" date="2015" name="Genome Announc.">
        <title>Expanding the biotechnology potential of lactobacilli through comparative genomics of 213 strains and associated genera.</title>
        <authorList>
            <person name="Sun Z."/>
            <person name="Harris H.M."/>
            <person name="McCann A."/>
            <person name="Guo C."/>
            <person name="Argimon S."/>
            <person name="Zhang W."/>
            <person name="Yang X."/>
            <person name="Jeffery I.B."/>
            <person name="Cooney J.C."/>
            <person name="Kagawa T.F."/>
            <person name="Liu W."/>
            <person name="Song Y."/>
            <person name="Salvetti E."/>
            <person name="Wrobel A."/>
            <person name="Rasinkangas P."/>
            <person name="Parkhill J."/>
            <person name="Rea M.C."/>
            <person name="O'Sullivan O."/>
            <person name="Ritari J."/>
            <person name="Douillard F.P."/>
            <person name="Paul Ross R."/>
            <person name="Yang R."/>
            <person name="Briner A.E."/>
            <person name="Felis G.E."/>
            <person name="de Vos W.M."/>
            <person name="Barrangou R."/>
            <person name="Klaenhammer T.R."/>
            <person name="Caufield P.W."/>
            <person name="Cui Y."/>
            <person name="Zhang H."/>
            <person name="O'Toole P.W."/>
        </authorList>
    </citation>
    <scope>NUCLEOTIDE SEQUENCE [LARGE SCALE GENOMIC DNA]</scope>
    <source>
        <strain evidence="2 3">DSM 20019</strain>
    </source>
</reference>
<dbReference type="AlphaFoldDB" id="A0AAJ0LCY7"/>
<dbReference type="InterPro" id="IPR019096">
    <property type="entry name" value="YopX_protein"/>
</dbReference>
<evidence type="ECO:0000259" key="1">
    <source>
        <dbReference type="Pfam" id="PF09643"/>
    </source>
</evidence>
<protein>
    <recommendedName>
        <fullName evidence="1">YopX protein domain-containing protein</fullName>
    </recommendedName>
</protein>
<dbReference type="Pfam" id="PF09643">
    <property type="entry name" value="YopX"/>
    <property type="match status" value="1"/>
</dbReference>
<dbReference type="Proteomes" id="UP000050828">
    <property type="component" value="Unassembled WGS sequence"/>
</dbReference>
<dbReference type="Gene3D" id="2.30.30.290">
    <property type="entry name" value="YopX-like domains"/>
    <property type="match status" value="1"/>
</dbReference>
<organism evidence="2 3">
    <name type="scientific">Latilactobacillus curvatus JCM 1096 = DSM 20019</name>
    <dbReference type="NCBI Taxonomy" id="1293592"/>
    <lineage>
        <taxon>Bacteria</taxon>
        <taxon>Bacillati</taxon>
        <taxon>Bacillota</taxon>
        <taxon>Bacilli</taxon>
        <taxon>Lactobacillales</taxon>
        <taxon>Lactobacillaceae</taxon>
        <taxon>Latilactobacillus</taxon>
    </lineage>
</organism>
<comment type="caution">
    <text evidence="2">The sequence shown here is derived from an EMBL/GenBank/DDBJ whole genome shotgun (WGS) entry which is preliminary data.</text>
</comment>
<accession>A0AAJ0LCY7</accession>
<proteinExistence type="predicted"/>
<dbReference type="InterPro" id="IPR023385">
    <property type="entry name" value="YopX-like_C"/>
</dbReference>
<gene>
    <name evidence="2" type="ORF">FC08_GL000448</name>
</gene>
<sequence>MQYTGLKDVNGVEIYEWDIVEGGIEGRRSLIEMSSYEWLKQALEDEFNKTYCNYKIIGNKFQNPELLEVCDEL</sequence>
<dbReference type="EMBL" id="AZDL01000164">
    <property type="protein sequence ID" value="KRK85097.1"/>
    <property type="molecule type" value="Genomic_DNA"/>
</dbReference>
<dbReference type="SUPFAM" id="SSF159006">
    <property type="entry name" value="YopX-like"/>
    <property type="match status" value="1"/>
</dbReference>
<evidence type="ECO:0000313" key="3">
    <source>
        <dbReference type="Proteomes" id="UP000050828"/>
    </source>
</evidence>
<name>A0AAJ0LCY7_LATCU</name>
<feature type="domain" description="YopX protein" evidence="1">
    <location>
        <begin position="1"/>
        <end position="68"/>
    </location>
</feature>